<dbReference type="InterPro" id="IPR008622">
    <property type="entry name" value="FliT"/>
</dbReference>
<name>A0A0H2XS69_BURO1</name>
<evidence type="ECO:0000256" key="5">
    <source>
        <dbReference type="ARBA" id="ARBA00093797"/>
    </source>
</evidence>
<keyword evidence="3" id="KW-1005">Bacterial flagellum biogenesis</keyword>
<comment type="subcellular location">
    <subcellularLocation>
        <location evidence="1">Cytoplasm</location>
        <location evidence="1">Cytosol</location>
    </subcellularLocation>
</comment>
<accession>A0A0H2XS69</accession>
<keyword evidence="2" id="KW-0963">Cytoplasm</keyword>
<sequence length="99" mass="10904">MEQTELIAQIDAFTDAIEHAAAMADWAEAVRLVDARWSLVALLSTDQPPVGIAAIRRMQASNDRIFAGAQRAQQELTDEYQAAMSRVQAVGQYQSIANR</sequence>
<evidence type="ECO:0000256" key="4">
    <source>
        <dbReference type="ARBA" id="ARBA00023186"/>
    </source>
</evidence>
<proteinExistence type="predicted"/>
<evidence type="ECO:0000256" key="3">
    <source>
        <dbReference type="ARBA" id="ARBA00022795"/>
    </source>
</evidence>
<gene>
    <name evidence="6" type="ordered locus">Bcen_2868</name>
</gene>
<dbReference type="AlphaFoldDB" id="A0A0H2XS69"/>
<dbReference type="EMBL" id="CP000378">
    <property type="protein sequence ID" value="ABF77764.1"/>
    <property type="molecule type" value="Genomic_DNA"/>
</dbReference>
<reference evidence="6" key="1">
    <citation type="submission" date="2006-05" db="EMBL/GenBank/DDBJ databases">
        <title>Complete sequence of chromosome 1 of Burkholderia cenocepacia AU 1054.</title>
        <authorList>
            <consortium name="US DOE Joint Genome Institute"/>
            <person name="Copeland A."/>
            <person name="Lucas S."/>
            <person name="Lapidus A."/>
            <person name="Barry K."/>
            <person name="Detter J.C."/>
            <person name="Glavina del Rio T."/>
            <person name="Hammon N."/>
            <person name="Israni S."/>
            <person name="Dalin E."/>
            <person name="Tice H."/>
            <person name="Pitluck S."/>
            <person name="Chain P."/>
            <person name="Malfatti S."/>
            <person name="Shin M."/>
            <person name="Vergez L."/>
            <person name="Schmutz J."/>
            <person name="Larimer F."/>
            <person name="Land M."/>
            <person name="Hauser L."/>
            <person name="Kyrpides N."/>
            <person name="Lykidis A."/>
            <person name="LiPuma J.J."/>
            <person name="Konstantinidis K."/>
            <person name="Tiedje J.M."/>
            <person name="Richardson P."/>
        </authorList>
    </citation>
    <scope>NUCLEOTIDE SEQUENCE [LARGE SCALE GENOMIC DNA]</scope>
    <source>
        <strain evidence="6">AU 1054</strain>
    </source>
</reference>
<evidence type="ECO:0000313" key="6">
    <source>
        <dbReference type="EMBL" id="ABF77764.1"/>
    </source>
</evidence>
<dbReference type="HOGENOM" id="CLU_178300_0_0_4"/>
<organism evidence="6">
    <name type="scientific">Burkholderia orbicola (strain AU 1054)</name>
    <dbReference type="NCBI Taxonomy" id="331271"/>
    <lineage>
        <taxon>Bacteria</taxon>
        <taxon>Pseudomonadati</taxon>
        <taxon>Pseudomonadota</taxon>
        <taxon>Betaproteobacteria</taxon>
        <taxon>Burkholderiales</taxon>
        <taxon>Burkholderiaceae</taxon>
        <taxon>Burkholderia</taxon>
        <taxon>Burkholderia cepacia complex</taxon>
        <taxon>Burkholderia orbicola</taxon>
    </lineage>
</organism>
<keyword evidence="4" id="KW-0143">Chaperone</keyword>
<protein>
    <recommendedName>
        <fullName evidence="5">Flagellar protein FliT</fullName>
    </recommendedName>
</protein>
<evidence type="ECO:0000256" key="2">
    <source>
        <dbReference type="ARBA" id="ARBA00022490"/>
    </source>
</evidence>
<evidence type="ECO:0000256" key="1">
    <source>
        <dbReference type="ARBA" id="ARBA00004514"/>
    </source>
</evidence>
<dbReference type="Pfam" id="PF05400">
    <property type="entry name" value="FliT"/>
    <property type="match status" value="1"/>
</dbReference>